<evidence type="ECO:0000313" key="6">
    <source>
        <dbReference type="EMBL" id="KKL55221.1"/>
    </source>
</evidence>
<gene>
    <name evidence="6" type="ORF">LCGC14_2257570</name>
</gene>
<dbReference type="GO" id="GO:0016020">
    <property type="term" value="C:membrane"/>
    <property type="evidence" value="ECO:0007669"/>
    <property type="project" value="UniProtKB-SubCell"/>
</dbReference>
<evidence type="ECO:0000256" key="4">
    <source>
        <dbReference type="ARBA" id="ARBA00023136"/>
    </source>
</evidence>
<feature type="non-terminal residue" evidence="6">
    <location>
        <position position="61"/>
    </location>
</feature>
<keyword evidence="2 5" id="KW-0812">Transmembrane</keyword>
<proteinExistence type="predicted"/>
<dbReference type="AlphaFoldDB" id="A0A0F9DN42"/>
<feature type="transmembrane region" description="Helical" evidence="5">
    <location>
        <begin position="6"/>
        <end position="23"/>
    </location>
</feature>
<evidence type="ECO:0000256" key="1">
    <source>
        <dbReference type="ARBA" id="ARBA00004141"/>
    </source>
</evidence>
<dbReference type="SUPFAM" id="SSF161098">
    <property type="entry name" value="MetI-like"/>
    <property type="match status" value="1"/>
</dbReference>
<keyword evidence="4 5" id="KW-0472">Membrane</keyword>
<accession>A0A0F9DN42</accession>
<keyword evidence="3 5" id="KW-1133">Transmembrane helix</keyword>
<reference evidence="6" key="1">
    <citation type="journal article" date="2015" name="Nature">
        <title>Complex archaea that bridge the gap between prokaryotes and eukaryotes.</title>
        <authorList>
            <person name="Spang A."/>
            <person name="Saw J.H."/>
            <person name="Jorgensen S.L."/>
            <person name="Zaremba-Niedzwiedzka K."/>
            <person name="Martijn J."/>
            <person name="Lind A.E."/>
            <person name="van Eijk R."/>
            <person name="Schleper C."/>
            <person name="Guy L."/>
            <person name="Ettema T.J."/>
        </authorList>
    </citation>
    <scope>NUCLEOTIDE SEQUENCE</scope>
</reference>
<name>A0A0F9DN42_9ZZZZ</name>
<sequence length="61" mass="7260">MYLAPAVIWILLIFIFPVGKVIFSSFQIKQSTSELAFSLKNFNFLFKDKIFWYALKNNFIF</sequence>
<protein>
    <recommendedName>
        <fullName evidence="7">ABC transmembrane type-1 domain-containing protein</fullName>
    </recommendedName>
</protein>
<comment type="subcellular location">
    <subcellularLocation>
        <location evidence="1">Membrane</location>
        <topology evidence="1">Multi-pass membrane protein</topology>
    </subcellularLocation>
</comment>
<comment type="caution">
    <text evidence="6">The sequence shown here is derived from an EMBL/GenBank/DDBJ whole genome shotgun (WGS) entry which is preliminary data.</text>
</comment>
<evidence type="ECO:0008006" key="7">
    <source>
        <dbReference type="Google" id="ProtNLM"/>
    </source>
</evidence>
<evidence type="ECO:0000256" key="2">
    <source>
        <dbReference type="ARBA" id="ARBA00022692"/>
    </source>
</evidence>
<dbReference type="Gene3D" id="1.10.3720.10">
    <property type="entry name" value="MetI-like"/>
    <property type="match status" value="1"/>
</dbReference>
<dbReference type="EMBL" id="LAZR01030916">
    <property type="protein sequence ID" value="KKL55221.1"/>
    <property type="molecule type" value="Genomic_DNA"/>
</dbReference>
<evidence type="ECO:0000256" key="3">
    <source>
        <dbReference type="ARBA" id="ARBA00022989"/>
    </source>
</evidence>
<organism evidence="6">
    <name type="scientific">marine sediment metagenome</name>
    <dbReference type="NCBI Taxonomy" id="412755"/>
    <lineage>
        <taxon>unclassified sequences</taxon>
        <taxon>metagenomes</taxon>
        <taxon>ecological metagenomes</taxon>
    </lineage>
</organism>
<evidence type="ECO:0000256" key="5">
    <source>
        <dbReference type="SAM" id="Phobius"/>
    </source>
</evidence>
<dbReference type="InterPro" id="IPR035906">
    <property type="entry name" value="MetI-like_sf"/>
</dbReference>